<comment type="similarity">
    <text evidence="13">Belongs to the polysaccharide monooxygenase AA9 family.</text>
</comment>
<keyword evidence="4" id="KW-0479">Metal-binding</keyword>
<evidence type="ECO:0000256" key="17">
    <source>
        <dbReference type="SAM" id="SignalP"/>
    </source>
</evidence>
<comment type="catalytic activity">
    <reaction evidence="14">
        <text>[(1-&gt;4)-beta-D-glucosyl]n+m + reduced acceptor + O2 = 4-dehydro-beta-D-glucosyl-[(1-&gt;4)-beta-D-glucosyl]n-1 + [(1-&gt;4)-beta-D-glucosyl]m + acceptor + H2O.</text>
        <dbReference type="EC" id="1.14.99.56"/>
    </reaction>
</comment>
<evidence type="ECO:0000313" key="20">
    <source>
        <dbReference type="Proteomes" id="UP001218188"/>
    </source>
</evidence>
<evidence type="ECO:0000256" key="15">
    <source>
        <dbReference type="ARBA" id="ARBA00047174"/>
    </source>
</evidence>
<evidence type="ECO:0000256" key="4">
    <source>
        <dbReference type="ARBA" id="ARBA00022723"/>
    </source>
</evidence>
<evidence type="ECO:0000256" key="1">
    <source>
        <dbReference type="ARBA" id="ARBA00001973"/>
    </source>
</evidence>
<keyword evidence="8" id="KW-0186">Copper</keyword>
<proteinExistence type="inferred from homology"/>
<evidence type="ECO:0000256" key="13">
    <source>
        <dbReference type="ARBA" id="ARBA00044502"/>
    </source>
</evidence>
<reference evidence="19" key="1">
    <citation type="submission" date="2023-03" db="EMBL/GenBank/DDBJ databases">
        <title>Massive genome expansion in bonnet fungi (Mycena s.s.) driven by repeated elements and novel gene families across ecological guilds.</title>
        <authorList>
            <consortium name="Lawrence Berkeley National Laboratory"/>
            <person name="Harder C.B."/>
            <person name="Miyauchi S."/>
            <person name="Viragh M."/>
            <person name="Kuo A."/>
            <person name="Thoen E."/>
            <person name="Andreopoulos B."/>
            <person name="Lu D."/>
            <person name="Skrede I."/>
            <person name="Drula E."/>
            <person name="Henrissat B."/>
            <person name="Morin E."/>
            <person name="Kohler A."/>
            <person name="Barry K."/>
            <person name="LaButti K."/>
            <person name="Morin E."/>
            <person name="Salamov A."/>
            <person name="Lipzen A."/>
            <person name="Mereny Z."/>
            <person name="Hegedus B."/>
            <person name="Baldrian P."/>
            <person name="Stursova M."/>
            <person name="Weitz H."/>
            <person name="Taylor A."/>
            <person name="Grigoriev I.V."/>
            <person name="Nagy L.G."/>
            <person name="Martin F."/>
            <person name="Kauserud H."/>
        </authorList>
    </citation>
    <scope>NUCLEOTIDE SEQUENCE</scope>
    <source>
        <strain evidence="19">CBHHK200</strain>
    </source>
</reference>
<evidence type="ECO:0000256" key="7">
    <source>
        <dbReference type="ARBA" id="ARBA00023002"/>
    </source>
</evidence>
<evidence type="ECO:0000256" key="5">
    <source>
        <dbReference type="ARBA" id="ARBA00022729"/>
    </source>
</evidence>
<keyword evidence="9" id="KW-0503">Monooxygenase</keyword>
<dbReference type="Proteomes" id="UP001218188">
    <property type="component" value="Unassembled WGS sequence"/>
</dbReference>
<feature type="compositionally biased region" description="Gly residues" evidence="16">
    <location>
        <begin position="256"/>
        <end position="265"/>
    </location>
</feature>
<feature type="region of interest" description="Disordered" evidence="16">
    <location>
        <begin position="256"/>
        <end position="312"/>
    </location>
</feature>
<evidence type="ECO:0000256" key="3">
    <source>
        <dbReference type="ARBA" id="ARBA00022525"/>
    </source>
</evidence>
<dbReference type="EMBL" id="JARJCM010000052">
    <property type="protein sequence ID" value="KAJ7035132.1"/>
    <property type="molecule type" value="Genomic_DNA"/>
</dbReference>
<dbReference type="Pfam" id="PF03443">
    <property type="entry name" value="AA9"/>
    <property type="match status" value="1"/>
</dbReference>
<keyword evidence="6" id="KW-0136">Cellulose degradation</keyword>
<feature type="compositionally biased region" description="Low complexity" evidence="16">
    <location>
        <begin position="266"/>
        <end position="289"/>
    </location>
</feature>
<gene>
    <name evidence="19" type="ORF">C8F04DRAFT_1099164</name>
</gene>
<dbReference type="CDD" id="cd21175">
    <property type="entry name" value="LPMO_AA9"/>
    <property type="match status" value="1"/>
</dbReference>
<comment type="caution">
    <text evidence="19">The sequence shown here is derived from an EMBL/GenBank/DDBJ whole genome shotgun (WGS) entry which is preliminary data.</text>
</comment>
<evidence type="ECO:0000259" key="18">
    <source>
        <dbReference type="Pfam" id="PF03443"/>
    </source>
</evidence>
<keyword evidence="5 17" id="KW-0732">Signal</keyword>
<keyword evidence="11" id="KW-0119">Carbohydrate metabolism</keyword>
<comment type="subcellular location">
    <subcellularLocation>
        <location evidence="2">Secreted</location>
    </subcellularLocation>
</comment>
<protein>
    <recommendedName>
        <fullName evidence="15">lytic cellulose monooxygenase (C4-dehydrogenating)</fullName>
        <ecNumber evidence="15">1.14.99.56</ecNumber>
    </recommendedName>
</protein>
<keyword evidence="12" id="KW-0624">Polysaccharide degradation</keyword>
<dbReference type="InterPro" id="IPR005103">
    <property type="entry name" value="AA9_LPMO"/>
</dbReference>
<keyword evidence="19" id="KW-0378">Hydrolase</keyword>
<dbReference type="AlphaFoldDB" id="A0AAD6SX94"/>
<keyword evidence="7" id="KW-0560">Oxidoreductase</keyword>
<organism evidence="19 20">
    <name type="scientific">Mycena alexandri</name>
    <dbReference type="NCBI Taxonomy" id="1745969"/>
    <lineage>
        <taxon>Eukaryota</taxon>
        <taxon>Fungi</taxon>
        <taxon>Dikarya</taxon>
        <taxon>Basidiomycota</taxon>
        <taxon>Agaricomycotina</taxon>
        <taxon>Agaricomycetes</taxon>
        <taxon>Agaricomycetidae</taxon>
        <taxon>Agaricales</taxon>
        <taxon>Marasmiineae</taxon>
        <taxon>Mycenaceae</taxon>
        <taxon>Mycena</taxon>
    </lineage>
</organism>
<evidence type="ECO:0000256" key="16">
    <source>
        <dbReference type="SAM" id="MobiDB-lite"/>
    </source>
</evidence>
<dbReference type="Gene3D" id="2.70.50.70">
    <property type="match status" value="1"/>
</dbReference>
<keyword evidence="20" id="KW-1185">Reference proteome</keyword>
<keyword evidence="3" id="KW-0964">Secreted</keyword>
<keyword evidence="10" id="KW-1015">Disulfide bond</keyword>
<evidence type="ECO:0000256" key="9">
    <source>
        <dbReference type="ARBA" id="ARBA00023033"/>
    </source>
</evidence>
<dbReference type="GO" id="GO:0016787">
    <property type="term" value="F:hydrolase activity"/>
    <property type="evidence" value="ECO:0007669"/>
    <property type="project" value="UniProtKB-KW"/>
</dbReference>
<evidence type="ECO:0000256" key="2">
    <source>
        <dbReference type="ARBA" id="ARBA00004613"/>
    </source>
</evidence>
<accession>A0AAD6SX94</accession>
<sequence length="330" mass="34025">MLRLTTILFLPLLAIPHVSAHGFVHITWIADKAYLGNTPNADPTGSIVRQINNVDPVKGALNPDVNCGNDAQLAADIADANPGDAMSFNWTGGDLSRWPHNTGPMLTYMTSCGATDCSTFNSSNAQWFKIAQVGRIPGDSQGTWFQARLLDDGAVANVTLPSNIAPGAYLIRHEIIALHLADQKGGAEFYPSCSQIRIGGSGTGAPTASELVKLPGAYSDTDPGIFVPDVFDVPPPPYIFPGPPIAAFVGASSGSGAGSGSGGSATGSASAPASSPTGKSAGTGTKSGSCKLKRTGPTTSTASKRAVVPRPHRISRIMRELKLSFGGSTH</sequence>
<feature type="domain" description="Auxiliary Activity family 9 catalytic" evidence="18">
    <location>
        <begin position="21"/>
        <end position="227"/>
    </location>
</feature>
<evidence type="ECO:0000256" key="14">
    <source>
        <dbReference type="ARBA" id="ARBA00045077"/>
    </source>
</evidence>
<comment type="cofactor">
    <cofactor evidence="1">
        <name>Cu(2+)</name>
        <dbReference type="ChEBI" id="CHEBI:29036"/>
    </cofactor>
</comment>
<dbReference type="PANTHER" id="PTHR33353:SF10">
    <property type="entry name" value="ENDO-BETA-1,4-GLUCANASE D"/>
    <property type="match status" value="1"/>
</dbReference>
<dbReference type="InterPro" id="IPR049892">
    <property type="entry name" value="AA9"/>
</dbReference>
<evidence type="ECO:0000256" key="11">
    <source>
        <dbReference type="ARBA" id="ARBA00023277"/>
    </source>
</evidence>
<dbReference type="GO" id="GO:0046872">
    <property type="term" value="F:metal ion binding"/>
    <property type="evidence" value="ECO:0007669"/>
    <property type="project" value="UniProtKB-KW"/>
</dbReference>
<evidence type="ECO:0000256" key="12">
    <source>
        <dbReference type="ARBA" id="ARBA00023326"/>
    </source>
</evidence>
<feature type="signal peptide" evidence="17">
    <location>
        <begin position="1"/>
        <end position="20"/>
    </location>
</feature>
<dbReference type="GO" id="GO:0030245">
    <property type="term" value="P:cellulose catabolic process"/>
    <property type="evidence" value="ECO:0007669"/>
    <property type="project" value="UniProtKB-KW"/>
</dbReference>
<dbReference type="EC" id="1.14.99.56" evidence="15"/>
<evidence type="ECO:0000256" key="8">
    <source>
        <dbReference type="ARBA" id="ARBA00023008"/>
    </source>
</evidence>
<evidence type="ECO:0000256" key="10">
    <source>
        <dbReference type="ARBA" id="ARBA00023157"/>
    </source>
</evidence>
<dbReference type="GO" id="GO:0004497">
    <property type="term" value="F:monooxygenase activity"/>
    <property type="evidence" value="ECO:0007669"/>
    <property type="project" value="UniProtKB-KW"/>
</dbReference>
<dbReference type="PANTHER" id="PTHR33353">
    <property type="entry name" value="PUTATIVE (AFU_ORTHOLOGUE AFUA_1G12560)-RELATED"/>
    <property type="match status" value="1"/>
</dbReference>
<name>A0AAD6SX94_9AGAR</name>
<feature type="chain" id="PRO_5042036898" description="lytic cellulose monooxygenase (C4-dehydrogenating)" evidence="17">
    <location>
        <begin position="21"/>
        <end position="330"/>
    </location>
</feature>
<evidence type="ECO:0000256" key="6">
    <source>
        <dbReference type="ARBA" id="ARBA00023001"/>
    </source>
</evidence>
<dbReference type="GO" id="GO:0005576">
    <property type="term" value="C:extracellular region"/>
    <property type="evidence" value="ECO:0007669"/>
    <property type="project" value="UniProtKB-SubCell"/>
</dbReference>
<evidence type="ECO:0000313" key="19">
    <source>
        <dbReference type="EMBL" id="KAJ7035132.1"/>
    </source>
</evidence>